<dbReference type="GO" id="GO:0005874">
    <property type="term" value="C:microtubule"/>
    <property type="evidence" value="ECO:0007669"/>
    <property type="project" value="UniProtKB-KW"/>
</dbReference>
<feature type="domain" description="Kinesin motor" evidence="11">
    <location>
        <begin position="99"/>
        <end position="421"/>
    </location>
</feature>
<organism evidence="12 14">
    <name type="scientific">Phytophthora fragariae</name>
    <dbReference type="NCBI Taxonomy" id="53985"/>
    <lineage>
        <taxon>Eukaryota</taxon>
        <taxon>Sar</taxon>
        <taxon>Stramenopiles</taxon>
        <taxon>Oomycota</taxon>
        <taxon>Peronosporomycetes</taxon>
        <taxon>Peronosporales</taxon>
        <taxon>Peronosporaceae</taxon>
        <taxon>Phytophthora</taxon>
    </lineage>
</organism>
<gene>
    <name evidence="12" type="ORF">PF001_g8795</name>
    <name evidence="13" type="ORF">PF008_g9100</name>
</gene>
<feature type="compositionally biased region" description="Basic and acidic residues" evidence="10">
    <location>
        <begin position="37"/>
        <end position="69"/>
    </location>
</feature>
<evidence type="ECO:0000313" key="13">
    <source>
        <dbReference type="EMBL" id="KAE9344733.1"/>
    </source>
</evidence>
<comment type="similarity">
    <text evidence="8">Belongs to the TRAFAC class myosin-kinesin ATPase superfamily. Kinesin family. KIN-13 subfamily.</text>
</comment>
<feature type="compositionally biased region" description="Acidic residues" evidence="10">
    <location>
        <begin position="438"/>
        <end position="490"/>
    </location>
</feature>
<dbReference type="SMART" id="SM00129">
    <property type="entry name" value="KISc"/>
    <property type="match status" value="1"/>
</dbReference>
<keyword evidence="5 9" id="KW-0067">ATP-binding</keyword>
<dbReference type="InterPro" id="IPR003593">
    <property type="entry name" value="AAA+_ATPase"/>
</dbReference>
<dbReference type="InterPro" id="IPR001752">
    <property type="entry name" value="Kinesin_motor_dom"/>
</dbReference>
<dbReference type="CDD" id="cd01367">
    <property type="entry name" value="KISc_KIF2_like"/>
    <property type="match status" value="1"/>
</dbReference>
<dbReference type="InterPro" id="IPR019821">
    <property type="entry name" value="Kinesin_motor_CS"/>
</dbReference>
<dbReference type="CDD" id="cd19481">
    <property type="entry name" value="RecA-like_protease"/>
    <property type="match status" value="1"/>
</dbReference>
<feature type="binding site" evidence="9">
    <location>
        <begin position="190"/>
        <end position="197"/>
    </location>
    <ligand>
        <name>ATP</name>
        <dbReference type="ChEBI" id="CHEBI:30616"/>
    </ligand>
</feature>
<dbReference type="PRINTS" id="PR00380">
    <property type="entry name" value="KINESINHEAVY"/>
</dbReference>
<feature type="region of interest" description="Disordered" evidence="10">
    <location>
        <begin position="1"/>
        <end position="69"/>
    </location>
</feature>
<accession>A0A6A4DVH9</accession>
<evidence type="ECO:0000256" key="9">
    <source>
        <dbReference type="PROSITE-ProRule" id="PRU00283"/>
    </source>
</evidence>
<evidence type="ECO:0000313" key="15">
    <source>
        <dbReference type="Proteomes" id="UP000486351"/>
    </source>
</evidence>
<sequence length="1170" mass="130390">MAWRATNARAANAVGGGARGAPSATPRAKPTMQAIAEIEKNREDRRRAMAAAKRERERESQLNEKLGHPGDVDFQRMIKAFREQNKDKSRPHAEAGDTKITICVRKRPVNAKEVKKHDYDSVTCLNPMAIVHDCKLKVDGITKYLDSNAFNFDHTFDESATNESVYMHTAQPLVKFVFHDGGHATVFAYGQTGSGKTHTMQGIQSQIAADVFAQADDFARRGYPLDICVSFFEIYGGRCQDLLHRQVLTIREDGAGEVQIVDLEEVQPQNTEELLQVISKGNSLRTTHATEMNDVSSRSHCICQINLREKGGGRLHGKLSLIDLAGSERGEDTKNHNRQRRMESAEINRSLLALKECFRALDSGGRGTHIPFRASKLTQVLKDSFVNAKARTVMIAAVSPCASSSDHTLNTLRYADRVKEKRVSADVFDERNAQSDAVDVEDVQFEEGLDDDDTYQQQEGGDDAEEYDDEEEEYRSDEEEGDDDGDDVLEDNGAKYRADVDGRDVVTISSHHTRLGPDVSDDLSVLRISRHHSHKRSGDPIQESGYPQETWQGVVQTLYEEQESLLNTHMSAIQENAELLTEEGAMLAAIQNDDSASIKQYVSRLEEILAQKAQTISTLRRQLAAFHQRCEGDDELRVAETPPKKRGRSPAKLRVLVGAMGLTVDAAQSEAAPDKKQEKHFEYAEAVDTIRQQVSEFRTTIKSSEGRIPKAFPIKKIGISRIHAPNGVSTIRIEFACPSFVDQEAILGRFLLKLQKTATPGSRQAVEVMPVPLNDNAKKSVVESYEQPAVTYLYANGSGSFQFLRDTSSLQATSKFVFYKDEFLTQGEIDAVVGAYKEIYSYANVNAFFRHDLEQRRKNALVGRGRNPTTPTLATPDSKEEAIQQLQGLGIDVFEPTQSENSLTWDSLAGYEKVKLEIEDTVVLALQNPELYERIAQKTRCRYESNRPRAVLFEGPPGTGKTLSARIIAQQAGIPMIHIPIESVVSKWYGDSEKKMSAIFDACEKLDGAIIFIDEIDALAGDRSGGTMHEASRRILSVLLQKVEGFASAKKTTVVCATNRKQDLDAALISRFDLSIRYNLPDEKTRRAVFARYAKQLSDDDLSQLAAVSPQLSCRDIKEICEYAERKWASKVLKKEETTELPTLKTYMEAVKAHMGGLSSHDSQPDVYEA</sequence>
<name>A0A6A4DVH9_9STRA</name>
<feature type="compositionally biased region" description="Low complexity" evidence="10">
    <location>
        <begin position="1"/>
        <end position="13"/>
    </location>
</feature>
<dbReference type="GO" id="GO:0016887">
    <property type="term" value="F:ATP hydrolysis activity"/>
    <property type="evidence" value="ECO:0007669"/>
    <property type="project" value="InterPro"/>
</dbReference>
<evidence type="ECO:0000256" key="10">
    <source>
        <dbReference type="SAM" id="MobiDB-lite"/>
    </source>
</evidence>
<evidence type="ECO:0000256" key="6">
    <source>
        <dbReference type="ARBA" id="ARBA00023175"/>
    </source>
</evidence>
<dbReference type="PROSITE" id="PS00674">
    <property type="entry name" value="AAA"/>
    <property type="match status" value="1"/>
</dbReference>
<dbReference type="Pfam" id="PF00004">
    <property type="entry name" value="AAA"/>
    <property type="match status" value="1"/>
</dbReference>
<evidence type="ECO:0000256" key="1">
    <source>
        <dbReference type="ARBA" id="ARBA00004245"/>
    </source>
</evidence>
<dbReference type="AlphaFoldDB" id="A0A6A4DVH9"/>
<dbReference type="InterPro" id="IPR003960">
    <property type="entry name" value="ATPase_AAA_CS"/>
</dbReference>
<dbReference type="EMBL" id="QXGE01000407">
    <property type="protein sequence ID" value="KAE9313347.1"/>
    <property type="molecule type" value="Genomic_DNA"/>
</dbReference>
<keyword evidence="2" id="KW-0963">Cytoplasm</keyword>
<dbReference type="PROSITE" id="PS50067">
    <property type="entry name" value="KINESIN_MOTOR_2"/>
    <property type="match status" value="1"/>
</dbReference>
<comment type="subcellular location">
    <subcellularLocation>
        <location evidence="1">Cytoplasm</location>
        <location evidence="1">Cytoskeleton</location>
    </subcellularLocation>
</comment>
<dbReference type="SUPFAM" id="SSF52540">
    <property type="entry name" value="P-loop containing nucleoside triphosphate hydrolases"/>
    <property type="match status" value="2"/>
</dbReference>
<evidence type="ECO:0000313" key="12">
    <source>
        <dbReference type="EMBL" id="KAE9313347.1"/>
    </source>
</evidence>
<comment type="caution">
    <text evidence="12">The sequence shown here is derived from an EMBL/GenBank/DDBJ whole genome shotgun (WGS) entry which is preliminary data.</text>
</comment>
<feature type="region of interest" description="Disordered" evidence="10">
    <location>
        <begin position="433"/>
        <end position="497"/>
    </location>
</feature>
<evidence type="ECO:0000259" key="11">
    <source>
        <dbReference type="PROSITE" id="PS50067"/>
    </source>
</evidence>
<dbReference type="InterPro" id="IPR036961">
    <property type="entry name" value="Kinesin_motor_dom_sf"/>
</dbReference>
<dbReference type="Proteomes" id="UP000437068">
    <property type="component" value="Unassembled WGS sequence"/>
</dbReference>
<evidence type="ECO:0000313" key="14">
    <source>
        <dbReference type="Proteomes" id="UP000437068"/>
    </source>
</evidence>
<dbReference type="InterPro" id="IPR027640">
    <property type="entry name" value="Kinesin-like_fam"/>
</dbReference>
<dbReference type="GO" id="GO:0007018">
    <property type="term" value="P:microtubule-based movement"/>
    <property type="evidence" value="ECO:0007669"/>
    <property type="project" value="InterPro"/>
</dbReference>
<evidence type="ECO:0000256" key="2">
    <source>
        <dbReference type="ARBA" id="ARBA00022490"/>
    </source>
</evidence>
<reference evidence="12 14" key="1">
    <citation type="submission" date="2018-08" db="EMBL/GenBank/DDBJ databases">
        <title>Genomic investigation of the strawberry pathogen Phytophthora fragariae indicates pathogenicity is determined by transcriptional variation in three key races.</title>
        <authorList>
            <person name="Adams T.M."/>
            <person name="Armitage A.D."/>
            <person name="Sobczyk M.K."/>
            <person name="Bates H.J."/>
            <person name="Dunwell J.M."/>
            <person name="Nellist C.F."/>
            <person name="Harrison R.J."/>
        </authorList>
    </citation>
    <scope>NUCLEOTIDE SEQUENCE [LARGE SCALE GENOMIC DNA]</scope>
    <source>
        <strain evidence="12 14">A4</strain>
        <strain evidence="13 15">NOV-77</strain>
    </source>
</reference>
<dbReference type="GO" id="GO:0007019">
    <property type="term" value="P:microtubule depolymerization"/>
    <property type="evidence" value="ECO:0007669"/>
    <property type="project" value="TreeGrafter"/>
</dbReference>
<dbReference type="PANTHER" id="PTHR47971">
    <property type="entry name" value="KINESIN-RELATED PROTEIN 6"/>
    <property type="match status" value="1"/>
</dbReference>
<evidence type="ECO:0000256" key="4">
    <source>
        <dbReference type="ARBA" id="ARBA00022741"/>
    </source>
</evidence>
<dbReference type="Pfam" id="PF00225">
    <property type="entry name" value="Kinesin"/>
    <property type="match status" value="1"/>
</dbReference>
<dbReference type="InterPro" id="IPR003959">
    <property type="entry name" value="ATPase_AAA_core"/>
</dbReference>
<keyword evidence="7" id="KW-0206">Cytoskeleton</keyword>
<dbReference type="SMART" id="SM00382">
    <property type="entry name" value="AAA"/>
    <property type="match status" value="2"/>
</dbReference>
<evidence type="ECO:0000256" key="5">
    <source>
        <dbReference type="ARBA" id="ARBA00022840"/>
    </source>
</evidence>
<dbReference type="EMBL" id="QXFY01000425">
    <property type="protein sequence ID" value="KAE9344733.1"/>
    <property type="molecule type" value="Genomic_DNA"/>
</dbReference>
<dbReference type="Gene3D" id="3.40.50.300">
    <property type="entry name" value="P-loop containing nucleotide triphosphate hydrolases"/>
    <property type="match status" value="1"/>
</dbReference>
<dbReference type="Proteomes" id="UP000486351">
    <property type="component" value="Unassembled WGS sequence"/>
</dbReference>
<keyword evidence="6 9" id="KW-0505">Motor protein</keyword>
<keyword evidence="3" id="KW-0493">Microtubule</keyword>
<dbReference type="GO" id="GO:0005524">
    <property type="term" value="F:ATP binding"/>
    <property type="evidence" value="ECO:0007669"/>
    <property type="project" value="UniProtKB-UniRule"/>
</dbReference>
<evidence type="ECO:0000256" key="7">
    <source>
        <dbReference type="ARBA" id="ARBA00023212"/>
    </source>
</evidence>
<protein>
    <submittedName>
        <fullName evidence="12">Diatom spindle kinesin-1</fullName>
    </submittedName>
</protein>
<proteinExistence type="inferred from homology"/>
<dbReference type="InterPro" id="IPR027417">
    <property type="entry name" value="P-loop_NTPase"/>
</dbReference>
<dbReference type="GO" id="GO:0003777">
    <property type="term" value="F:microtubule motor activity"/>
    <property type="evidence" value="ECO:0007669"/>
    <property type="project" value="InterPro"/>
</dbReference>
<dbReference type="Gene3D" id="3.40.850.10">
    <property type="entry name" value="Kinesin motor domain"/>
    <property type="match status" value="1"/>
</dbReference>
<dbReference type="PROSITE" id="PS00411">
    <property type="entry name" value="KINESIN_MOTOR_1"/>
    <property type="match status" value="1"/>
</dbReference>
<keyword evidence="4 9" id="KW-0547">Nucleotide-binding</keyword>
<dbReference type="PANTHER" id="PTHR47971:SF8">
    <property type="entry name" value="KINESIN-LIKE PROTEIN"/>
    <property type="match status" value="1"/>
</dbReference>
<dbReference type="FunFam" id="3.40.850.10:FF:000012">
    <property type="entry name" value="Kinesin-like protein"/>
    <property type="match status" value="1"/>
</dbReference>
<evidence type="ECO:0000256" key="8">
    <source>
        <dbReference type="ARBA" id="ARBA00061030"/>
    </source>
</evidence>
<dbReference type="GO" id="GO:0008017">
    <property type="term" value="F:microtubule binding"/>
    <property type="evidence" value="ECO:0007669"/>
    <property type="project" value="InterPro"/>
</dbReference>
<evidence type="ECO:0000256" key="3">
    <source>
        <dbReference type="ARBA" id="ARBA00022701"/>
    </source>
</evidence>